<dbReference type="EMBL" id="BMFQ01000002">
    <property type="protein sequence ID" value="GGG50422.1"/>
    <property type="molecule type" value="Genomic_DNA"/>
</dbReference>
<dbReference type="Proteomes" id="UP000625976">
    <property type="component" value="Unassembled WGS sequence"/>
</dbReference>
<sequence length="176" mass="20538">MKIYYIIFTLLLTSSHVIAQANYPVPKETPTRLFYIQHSNNHNTFVYDANVIKDSINNDNPVHDYRIEYADNGQVKPLSEIQKLMAYGLTITYISPNLYEMYLAANKDKLLYLTLDKNLKPVVYTTINKRKMYLDKLFVQIKADSSEFDPDVEYLLFIGTDFNTKKAVTEKYLIPE</sequence>
<keyword evidence="1" id="KW-0732">Signal</keyword>
<proteinExistence type="predicted"/>
<gene>
    <name evidence="3" type="ORF">GCM10010976_22020</name>
</gene>
<feature type="signal peptide" evidence="1">
    <location>
        <begin position="1"/>
        <end position="19"/>
    </location>
</feature>
<reference evidence="3" key="2">
    <citation type="submission" date="2020-09" db="EMBL/GenBank/DDBJ databases">
        <authorList>
            <person name="Sun Q."/>
            <person name="Zhou Y."/>
        </authorList>
    </citation>
    <scope>NUCLEOTIDE SEQUENCE</scope>
    <source>
        <strain evidence="3">CGMCC 1.12751</strain>
    </source>
</reference>
<dbReference type="RefSeq" id="WP_188464715.1">
    <property type="nucleotide sequence ID" value="NZ_BMFQ01000002.1"/>
</dbReference>
<dbReference type="AlphaFoldDB" id="A0A917LQ36"/>
<dbReference type="InterPro" id="IPR032269">
    <property type="entry name" value="DUF4833"/>
</dbReference>
<feature type="domain" description="DUF4833" evidence="2">
    <location>
        <begin position="34"/>
        <end position="171"/>
    </location>
</feature>
<evidence type="ECO:0000256" key="1">
    <source>
        <dbReference type="SAM" id="SignalP"/>
    </source>
</evidence>
<protein>
    <submittedName>
        <fullName evidence="3">DUF4833 domain-containing protein</fullName>
    </submittedName>
</protein>
<dbReference type="Pfam" id="PF16117">
    <property type="entry name" value="DUF4833"/>
    <property type="match status" value="1"/>
</dbReference>
<accession>A0A917LQ36</accession>
<evidence type="ECO:0000313" key="3">
    <source>
        <dbReference type="EMBL" id="GGG50422.1"/>
    </source>
</evidence>
<organism evidence="3 4">
    <name type="scientific">Bizionia arctica</name>
    <dbReference type="NCBI Taxonomy" id="1495645"/>
    <lineage>
        <taxon>Bacteria</taxon>
        <taxon>Pseudomonadati</taxon>
        <taxon>Bacteroidota</taxon>
        <taxon>Flavobacteriia</taxon>
        <taxon>Flavobacteriales</taxon>
        <taxon>Flavobacteriaceae</taxon>
        <taxon>Bizionia</taxon>
    </lineage>
</organism>
<reference evidence="3" key="1">
    <citation type="journal article" date="2014" name="Int. J. Syst. Evol. Microbiol.">
        <title>Complete genome sequence of Corynebacterium casei LMG S-19264T (=DSM 44701T), isolated from a smear-ripened cheese.</title>
        <authorList>
            <consortium name="US DOE Joint Genome Institute (JGI-PGF)"/>
            <person name="Walter F."/>
            <person name="Albersmeier A."/>
            <person name="Kalinowski J."/>
            <person name="Ruckert C."/>
        </authorList>
    </citation>
    <scope>NUCLEOTIDE SEQUENCE</scope>
    <source>
        <strain evidence="3">CGMCC 1.12751</strain>
    </source>
</reference>
<evidence type="ECO:0000259" key="2">
    <source>
        <dbReference type="Pfam" id="PF16117"/>
    </source>
</evidence>
<evidence type="ECO:0000313" key="4">
    <source>
        <dbReference type="Proteomes" id="UP000625976"/>
    </source>
</evidence>
<name>A0A917LQ36_9FLAO</name>
<comment type="caution">
    <text evidence="3">The sequence shown here is derived from an EMBL/GenBank/DDBJ whole genome shotgun (WGS) entry which is preliminary data.</text>
</comment>
<keyword evidence="4" id="KW-1185">Reference proteome</keyword>
<feature type="chain" id="PRO_5036972570" evidence="1">
    <location>
        <begin position="20"/>
        <end position="176"/>
    </location>
</feature>